<dbReference type="SUPFAM" id="SSF51735">
    <property type="entry name" value="NAD(P)-binding Rossmann-fold domains"/>
    <property type="match status" value="1"/>
</dbReference>
<evidence type="ECO:0000256" key="2">
    <source>
        <dbReference type="ARBA" id="ARBA00023002"/>
    </source>
</evidence>
<feature type="region of interest" description="Disordered" evidence="3">
    <location>
        <begin position="292"/>
        <end position="326"/>
    </location>
</feature>
<evidence type="ECO:0000313" key="4">
    <source>
        <dbReference type="EMBL" id="MEV0712578.1"/>
    </source>
</evidence>
<dbReference type="Pfam" id="PF00106">
    <property type="entry name" value="adh_short"/>
    <property type="match status" value="1"/>
</dbReference>
<reference evidence="4 5" key="1">
    <citation type="submission" date="2024-06" db="EMBL/GenBank/DDBJ databases">
        <title>The Natural Products Discovery Center: Release of the First 8490 Sequenced Strains for Exploring Actinobacteria Biosynthetic Diversity.</title>
        <authorList>
            <person name="Kalkreuter E."/>
            <person name="Kautsar S.A."/>
            <person name="Yang D."/>
            <person name="Bader C.D."/>
            <person name="Teijaro C.N."/>
            <person name="Fluegel L."/>
            <person name="Davis C.M."/>
            <person name="Simpson J.R."/>
            <person name="Lauterbach L."/>
            <person name="Steele A.D."/>
            <person name="Gui C."/>
            <person name="Meng S."/>
            <person name="Li G."/>
            <person name="Viehrig K."/>
            <person name="Ye F."/>
            <person name="Su P."/>
            <person name="Kiefer A.F."/>
            <person name="Nichols A."/>
            <person name="Cepeda A.J."/>
            <person name="Yan W."/>
            <person name="Fan B."/>
            <person name="Jiang Y."/>
            <person name="Adhikari A."/>
            <person name="Zheng C.-J."/>
            <person name="Schuster L."/>
            <person name="Cowan T.M."/>
            <person name="Smanski M.J."/>
            <person name="Chevrette M.G."/>
            <person name="De Carvalho L.P.S."/>
            <person name="Shen B."/>
        </authorList>
    </citation>
    <scope>NUCLEOTIDE SEQUENCE [LARGE SCALE GENOMIC DNA]</scope>
    <source>
        <strain evidence="4 5">NPDC050403</strain>
    </source>
</reference>
<dbReference type="PANTHER" id="PTHR24320">
    <property type="entry name" value="RETINOL DEHYDROGENASE"/>
    <property type="match status" value="1"/>
</dbReference>
<evidence type="ECO:0000313" key="5">
    <source>
        <dbReference type="Proteomes" id="UP001551695"/>
    </source>
</evidence>
<evidence type="ECO:0000256" key="1">
    <source>
        <dbReference type="ARBA" id="ARBA00006484"/>
    </source>
</evidence>
<feature type="compositionally biased region" description="Basic and acidic residues" evidence="3">
    <location>
        <begin position="310"/>
        <end position="326"/>
    </location>
</feature>
<dbReference type="PANTHER" id="PTHR24320:SF148">
    <property type="entry name" value="NAD(P)-BINDING ROSSMANN-FOLD SUPERFAMILY PROTEIN"/>
    <property type="match status" value="1"/>
</dbReference>
<dbReference type="PRINTS" id="PR00081">
    <property type="entry name" value="GDHRDH"/>
</dbReference>
<keyword evidence="5" id="KW-1185">Reference proteome</keyword>
<dbReference type="InterPro" id="IPR036291">
    <property type="entry name" value="NAD(P)-bd_dom_sf"/>
</dbReference>
<gene>
    <name evidence="4" type="ORF">AB0I48_33985</name>
</gene>
<dbReference type="EMBL" id="JBFAKC010000022">
    <property type="protein sequence ID" value="MEV0712578.1"/>
    <property type="molecule type" value="Genomic_DNA"/>
</dbReference>
<comment type="caution">
    <text evidence="4">The sequence shown here is derived from an EMBL/GenBank/DDBJ whole genome shotgun (WGS) entry which is preliminary data.</text>
</comment>
<accession>A0ABV3G4L9</accession>
<evidence type="ECO:0000256" key="3">
    <source>
        <dbReference type="SAM" id="MobiDB-lite"/>
    </source>
</evidence>
<sequence length="326" mass="34726">MDTTNRSTVPLASTALVTGATGGIGFSVASSLAGLGWTVLVHGRSAERAREAAARMGDVPGRLVPLDADLETRAGVARLVEQVRGAAPDGLDVLVNNAGAAFDRRRLTPDGVERTVAVNHLAVAELTRDLGPLLESARGRSDSPARVIMMTSYLEARARPAQDWAYPSDWTQLRAYAASKLLNLAYTYALAERWGERALVYAVDPGAVRTGFQRSAGGSLRVIGLLGAPLMTSPHRCARTVVAVATRPVAHPGGSYIRAVRAVDTGRVTLSSARSRDRAYQRDVYDATHRYLDTGTVPPVTATGSSPEVRSADVDQPARSDTRNRE</sequence>
<dbReference type="Proteomes" id="UP001551695">
    <property type="component" value="Unassembled WGS sequence"/>
</dbReference>
<name>A0ABV3G4L9_9NOCA</name>
<comment type="similarity">
    <text evidence="1">Belongs to the short-chain dehydrogenases/reductases (SDR) family.</text>
</comment>
<dbReference type="RefSeq" id="WP_357789674.1">
    <property type="nucleotide sequence ID" value="NZ_JBFAKC010000022.1"/>
</dbReference>
<organism evidence="4 5">
    <name type="scientific">Nocardia aurea</name>
    <dbReference type="NCBI Taxonomy" id="2144174"/>
    <lineage>
        <taxon>Bacteria</taxon>
        <taxon>Bacillati</taxon>
        <taxon>Actinomycetota</taxon>
        <taxon>Actinomycetes</taxon>
        <taxon>Mycobacteriales</taxon>
        <taxon>Nocardiaceae</taxon>
        <taxon>Nocardia</taxon>
    </lineage>
</organism>
<protein>
    <submittedName>
        <fullName evidence="4">SDR family NAD(P)-dependent oxidoreductase</fullName>
    </submittedName>
</protein>
<keyword evidence="2" id="KW-0560">Oxidoreductase</keyword>
<proteinExistence type="inferred from homology"/>
<dbReference type="InterPro" id="IPR002347">
    <property type="entry name" value="SDR_fam"/>
</dbReference>
<dbReference type="Gene3D" id="3.40.50.720">
    <property type="entry name" value="NAD(P)-binding Rossmann-like Domain"/>
    <property type="match status" value="1"/>
</dbReference>